<dbReference type="SUPFAM" id="SSF46894">
    <property type="entry name" value="C-terminal effector domain of the bipartite response regulators"/>
    <property type="match status" value="1"/>
</dbReference>
<name>A0ABN2M2H3_9MICO</name>
<dbReference type="PANTHER" id="PTHR44688:SF16">
    <property type="entry name" value="DNA-BINDING TRANSCRIPTIONAL ACTIVATOR DEVR_DOSR"/>
    <property type="match status" value="1"/>
</dbReference>
<evidence type="ECO:0000313" key="5">
    <source>
        <dbReference type="EMBL" id="GAA1807107.1"/>
    </source>
</evidence>
<comment type="caution">
    <text evidence="5">The sequence shown here is derived from an EMBL/GenBank/DDBJ whole genome shotgun (WGS) entry which is preliminary data.</text>
</comment>
<dbReference type="Proteomes" id="UP001499938">
    <property type="component" value="Unassembled WGS sequence"/>
</dbReference>
<accession>A0ABN2M2H3</accession>
<keyword evidence="3" id="KW-0804">Transcription</keyword>
<dbReference type="PANTHER" id="PTHR44688">
    <property type="entry name" value="DNA-BINDING TRANSCRIPTIONAL ACTIVATOR DEVR_DOSR"/>
    <property type="match status" value="1"/>
</dbReference>
<keyword evidence="2" id="KW-0238">DNA-binding</keyword>
<protein>
    <recommendedName>
        <fullName evidence="4">HTH luxR-type domain-containing protein</fullName>
    </recommendedName>
</protein>
<dbReference type="PROSITE" id="PS50043">
    <property type="entry name" value="HTH_LUXR_2"/>
    <property type="match status" value="1"/>
</dbReference>
<evidence type="ECO:0000313" key="6">
    <source>
        <dbReference type="Proteomes" id="UP001499938"/>
    </source>
</evidence>
<dbReference type="InterPro" id="IPR036388">
    <property type="entry name" value="WH-like_DNA-bd_sf"/>
</dbReference>
<evidence type="ECO:0000256" key="2">
    <source>
        <dbReference type="ARBA" id="ARBA00023125"/>
    </source>
</evidence>
<dbReference type="CDD" id="cd06170">
    <property type="entry name" value="LuxR_C_like"/>
    <property type="match status" value="1"/>
</dbReference>
<dbReference type="SMART" id="SM00421">
    <property type="entry name" value="HTH_LUXR"/>
    <property type="match status" value="1"/>
</dbReference>
<evidence type="ECO:0000256" key="3">
    <source>
        <dbReference type="ARBA" id="ARBA00023163"/>
    </source>
</evidence>
<feature type="domain" description="HTH luxR-type" evidence="4">
    <location>
        <begin position="719"/>
        <end position="784"/>
    </location>
</feature>
<dbReference type="Gene3D" id="1.10.10.10">
    <property type="entry name" value="Winged helix-like DNA-binding domain superfamily/Winged helix DNA-binding domain"/>
    <property type="match status" value="1"/>
</dbReference>
<keyword evidence="1" id="KW-0805">Transcription regulation</keyword>
<gene>
    <name evidence="5" type="ORF">GCM10009811_33290</name>
</gene>
<dbReference type="EMBL" id="BAAAPO010000053">
    <property type="protein sequence ID" value="GAA1807107.1"/>
    <property type="molecule type" value="Genomic_DNA"/>
</dbReference>
<dbReference type="Pfam" id="PF00196">
    <property type="entry name" value="GerE"/>
    <property type="match status" value="1"/>
</dbReference>
<organism evidence="5 6">
    <name type="scientific">Nostocoides veronense</name>
    <dbReference type="NCBI Taxonomy" id="330836"/>
    <lineage>
        <taxon>Bacteria</taxon>
        <taxon>Bacillati</taxon>
        <taxon>Actinomycetota</taxon>
        <taxon>Actinomycetes</taxon>
        <taxon>Micrococcales</taxon>
        <taxon>Intrasporangiaceae</taxon>
        <taxon>Nostocoides</taxon>
    </lineage>
</organism>
<evidence type="ECO:0000259" key="4">
    <source>
        <dbReference type="PROSITE" id="PS50043"/>
    </source>
</evidence>
<dbReference type="InterPro" id="IPR016032">
    <property type="entry name" value="Sig_transdc_resp-reg_C-effctor"/>
</dbReference>
<evidence type="ECO:0000256" key="1">
    <source>
        <dbReference type="ARBA" id="ARBA00023015"/>
    </source>
</evidence>
<keyword evidence="6" id="KW-1185">Reference proteome</keyword>
<sequence>MPAGQRRDASATQDGPSAEVRAEVAMAKRLTAILTDASPGDAVIAVLNGPVGAGLAGVLRRAVANTTTPTAWLHVLPPRSDGSQRALAHWTYADGSGTQSSTSSLSVTEVLEELEEHLSPGSTVVMDAFHALGPSSASSLIVWSQAARLRGVRVLLGYHPALDSYAVGALLNVPTGTHWMDLHPLRDEVVHADLARLPGWTDPALLDVSVAAVAGNATLLRHLRRALSGASLLDEATVTAAQTIALEAASVRMACDQGHDALLLAGVLGLTVGDVDPHRVDQVLTIPAAKSARIARLLREVGLIPTHPRAAAIAAEALRRHTPVAVRRTAAGHAHDLLSGVDANQGRLFALRATVGDPMTGTLALAQAAYQEAFDADDIEGAADIAATLMSRTDDPTEIAWARAAQLRCWAVIDWDQFAERAPWCEDPAVAEELPTLDASHWLIVEAPTVARWLTMCPRTDNSHHVASAVVRALRGDMPVEDELRELADSLAQAGIFSVTAPIASRLALAFLALADYDAANQWACVATFTAADDELADAAMGHLVAAHALLRLGEFERADTHASTAADHFAKINAGNLCHLAELTRAHIAVEAGRPALPLAPLAPGRMHASLRAYRTYVSARVDLDAGRADAAVRQLFECGRLLKRWGIQNPSLLNWSAHLVAIFRASGQHDFMTHIEDELVADFRAWQDVEPAAAGRRAEILGARTSDLDADGTTLEAELSLNTLSPAELRVVDLVVQGLSNRDAAKELFLSKRTVDTHLGNVYRKLGLGSREELIAVMNRLAPARGGRSLNCFG</sequence>
<proteinExistence type="predicted"/>
<dbReference type="InterPro" id="IPR000792">
    <property type="entry name" value="Tscrpt_reg_LuxR_C"/>
</dbReference>
<reference evidence="5 6" key="1">
    <citation type="journal article" date="2019" name="Int. J. Syst. Evol. Microbiol.">
        <title>The Global Catalogue of Microorganisms (GCM) 10K type strain sequencing project: providing services to taxonomists for standard genome sequencing and annotation.</title>
        <authorList>
            <consortium name="The Broad Institute Genomics Platform"/>
            <consortium name="The Broad Institute Genome Sequencing Center for Infectious Disease"/>
            <person name="Wu L."/>
            <person name="Ma J."/>
        </authorList>
    </citation>
    <scope>NUCLEOTIDE SEQUENCE [LARGE SCALE GENOMIC DNA]</scope>
    <source>
        <strain evidence="5 6">JCM 15592</strain>
    </source>
</reference>
<dbReference type="PRINTS" id="PR00038">
    <property type="entry name" value="HTHLUXR"/>
</dbReference>